<accession>A0A1N6LWV6</accession>
<name>A0A1N6LWV6_BABMR</name>
<keyword evidence="2" id="KW-1185">Reference proteome</keyword>
<evidence type="ECO:0000313" key="1">
    <source>
        <dbReference type="EMBL" id="SIO73352.1"/>
    </source>
</evidence>
<dbReference type="KEGG" id="bmic:BMR1_01G02080"/>
<dbReference type="GeneID" id="24423488"/>
<dbReference type="AlphaFoldDB" id="A0A1N6LWV6"/>
<dbReference type="EMBL" id="FO082871">
    <property type="protein sequence ID" value="SIO73352.1"/>
    <property type="molecule type" value="Genomic_DNA"/>
</dbReference>
<reference evidence="1 2" key="1">
    <citation type="journal article" date="2012" name="Nucleic Acids Res.">
        <title>Sequencing of the smallest Apicomplexan genome from the human pathogen Babesia microti.</title>
        <authorList>
            <person name="Cornillot E."/>
            <person name="Hadj-Kaddour K."/>
            <person name="Dassouli A."/>
            <person name="Noel B."/>
            <person name="Ranwez V."/>
            <person name="Vacherie B."/>
            <person name="Augagneur Y."/>
            <person name="Bres V."/>
            <person name="Duclos A."/>
            <person name="Randazzo S."/>
            <person name="Carcy B."/>
            <person name="Debierre-Grockiego F."/>
            <person name="Delbecq S."/>
            <person name="Moubri-Menage K."/>
            <person name="Shams-Eldin H."/>
            <person name="Usmani-Brown S."/>
            <person name="Bringaud F."/>
            <person name="Wincker P."/>
            <person name="Vivares C.P."/>
            <person name="Schwarz R.T."/>
            <person name="Schetters T.P."/>
            <person name="Krause P.J."/>
            <person name="Gorenflot A."/>
            <person name="Berry V."/>
            <person name="Barbe V."/>
            <person name="Ben Mamoun C."/>
        </authorList>
    </citation>
    <scope>NUCLEOTIDE SEQUENCE [LARGE SCALE GENOMIC DNA]</scope>
    <source>
        <strain evidence="1 2">RI</strain>
    </source>
</reference>
<evidence type="ECO:0000313" key="2">
    <source>
        <dbReference type="Proteomes" id="UP000002899"/>
    </source>
</evidence>
<proteinExistence type="predicted"/>
<protein>
    <submittedName>
        <fullName evidence="1">Uncharacterized protein</fullName>
    </submittedName>
</protein>
<gene>
    <name evidence="1" type="ORF">BMR1_01G02080</name>
</gene>
<reference evidence="1 2" key="3">
    <citation type="journal article" date="2016" name="Sci. Rep.">
        <title>Genome-wide diversity and gene expression profiling of Babesia microti isolates identify polymorphic genes that mediate host-pathogen interactions.</title>
        <authorList>
            <person name="Silva J.C."/>
            <person name="Cornillot E."/>
            <person name="McCracken C."/>
            <person name="Usmani-Brown S."/>
            <person name="Dwivedi A."/>
            <person name="Ifeonu O.O."/>
            <person name="Crabtree J."/>
            <person name="Gotia H.T."/>
            <person name="Virji A.Z."/>
            <person name="Reynes C."/>
            <person name="Colinge J."/>
            <person name="Kumar V."/>
            <person name="Lawres L."/>
            <person name="Pazzi J.E."/>
            <person name="Pablo J.V."/>
            <person name="Hung C."/>
            <person name="Brancato J."/>
            <person name="Kumari P."/>
            <person name="Orvis J."/>
            <person name="Tretina K."/>
            <person name="Chibucos M."/>
            <person name="Ott S."/>
            <person name="Sadzewicz L."/>
            <person name="Sengamalay N."/>
            <person name="Shetty A.C."/>
            <person name="Su Q."/>
            <person name="Tallon L."/>
            <person name="Fraser C.M."/>
            <person name="Frutos R."/>
            <person name="Molina D.M."/>
            <person name="Krause P.J."/>
            <person name="Ben Mamoun C."/>
        </authorList>
    </citation>
    <scope>NUCLEOTIDE SEQUENCE [LARGE SCALE GENOMIC DNA]</scope>
    <source>
        <strain evidence="1 2">RI</strain>
    </source>
</reference>
<dbReference type="Proteomes" id="UP000002899">
    <property type="component" value="Chromosome I"/>
</dbReference>
<dbReference type="OrthoDB" id="365300at2759"/>
<dbReference type="RefSeq" id="XP_021337454.1">
    <property type="nucleotide sequence ID" value="XM_021482858.1"/>
</dbReference>
<dbReference type="VEuPathDB" id="PiroplasmaDB:BMR1_01G02080"/>
<sequence>MEKKLFPIDEVSDERTEKIELKAIKNYENIKEDKYFESQTILSGKWFFQKMIQKGSPHWQYYSGTFTSYSAFKQRRETSKTLNVTKKPESRTSEFFNKFRNRFWSKNRVQCKPNDTNSKLGTGQNNYETIKCPHCYVLYSSKDHIILNDESSCNYFKLYVRNYTLPHNIAFNKSHNNSDNTLTHFGEDVKIIKLFSSNYTRGEFLHIFPDFGWRLLIDNNILTKSIKSVDPVKILSVSFYKESRRMKFSTCLVTLAINIFVRAARIGAKFGLIKLTPLIAKMFPKLEESENVFDEMGPNILYSDSTKLGLFSPQISLSINDTNMFYTAFGLPDYGWRLYKKSTLSNHLQNGCSSRVAKSTRYPNALFYQMQLCDGFITSVDIASYAINMTELLYRLEAWDLSRERTPQSTYNVEILHRGYNECTIKDIDGATYTIIPEEVILNVSTFLQSSFITQPSLLS</sequence>
<organism evidence="1 2">
    <name type="scientific">Babesia microti (strain RI)</name>
    <dbReference type="NCBI Taxonomy" id="1133968"/>
    <lineage>
        <taxon>Eukaryota</taxon>
        <taxon>Sar</taxon>
        <taxon>Alveolata</taxon>
        <taxon>Apicomplexa</taxon>
        <taxon>Aconoidasida</taxon>
        <taxon>Piroplasmida</taxon>
        <taxon>Babesiidae</taxon>
        <taxon>Babesia</taxon>
    </lineage>
</organism>
<reference evidence="1 2" key="2">
    <citation type="journal article" date="2013" name="PLoS ONE">
        <title>Whole genome mapping and re-organization of the nuclear and mitochondrial genomes of Babesia microti isolates.</title>
        <authorList>
            <person name="Cornillot E."/>
            <person name="Dassouli A."/>
            <person name="Garg A."/>
            <person name="Pachikara N."/>
            <person name="Randazzo S."/>
            <person name="Depoix D."/>
            <person name="Carcy B."/>
            <person name="Delbecq S."/>
            <person name="Frutos R."/>
            <person name="Silva J.C."/>
            <person name="Sutton R."/>
            <person name="Krause P.J."/>
            <person name="Mamoun C.B."/>
        </authorList>
    </citation>
    <scope>NUCLEOTIDE SEQUENCE [LARGE SCALE GENOMIC DNA]</scope>
    <source>
        <strain evidence="1 2">RI</strain>
    </source>
</reference>